<dbReference type="HAMAP" id="MF_02087">
    <property type="entry name" value="PLP_homeostasis"/>
    <property type="match status" value="1"/>
</dbReference>
<organism evidence="4">
    <name type="scientific">freshwater metagenome</name>
    <dbReference type="NCBI Taxonomy" id="449393"/>
    <lineage>
        <taxon>unclassified sequences</taxon>
        <taxon>metagenomes</taxon>
        <taxon>ecological metagenomes</taxon>
    </lineage>
</organism>
<evidence type="ECO:0000256" key="1">
    <source>
        <dbReference type="ARBA" id="ARBA00022898"/>
    </source>
</evidence>
<evidence type="ECO:0000259" key="2">
    <source>
        <dbReference type="Pfam" id="PF01168"/>
    </source>
</evidence>
<dbReference type="NCBIfam" id="TIGR00044">
    <property type="entry name" value="YggS family pyridoxal phosphate-dependent enzyme"/>
    <property type="match status" value="1"/>
</dbReference>
<keyword evidence="1" id="KW-0663">Pyridoxal phosphate</keyword>
<reference evidence="4" key="1">
    <citation type="submission" date="2020-05" db="EMBL/GenBank/DDBJ databases">
        <authorList>
            <person name="Chiriac C."/>
            <person name="Salcher M."/>
            <person name="Ghai R."/>
            <person name="Kavagutti S V."/>
        </authorList>
    </citation>
    <scope>NUCLEOTIDE SEQUENCE</scope>
</reference>
<dbReference type="Pfam" id="PF01168">
    <property type="entry name" value="Ala_racemase_N"/>
    <property type="match status" value="1"/>
</dbReference>
<sequence length="231" mass="24838">MSDLDRKAELSRSLKDVRNRVSAAASKASRKPEDVTLVVVTKTYPVSDVEILHELGVTDFGENRSAEGLEKSSLIAAHWHFQGQIQSNKIAAISSWAQTVHSLDDLSHVAKFDRAVGEIPGKRLRVFIQLSLDGDASRAGVSGDELMALGHAVISTKHLDLAGLMVVPPVQAEPERAFSEVAAIAANFRREFPMAQSLSAGMSGDYEIAIAHGATHIRVGSQILGTRPTHA</sequence>
<dbReference type="SUPFAM" id="SSF51419">
    <property type="entry name" value="PLP-binding barrel"/>
    <property type="match status" value="1"/>
</dbReference>
<protein>
    <submittedName>
        <fullName evidence="4">Unannotated protein</fullName>
    </submittedName>
</protein>
<dbReference type="PANTHER" id="PTHR10146:SF14">
    <property type="entry name" value="PYRIDOXAL PHOSPHATE HOMEOSTASIS PROTEIN"/>
    <property type="match status" value="1"/>
</dbReference>
<dbReference type="EMBL" id="CAEZTX010000074">
    <property type="protein sequence ID" value="CAB4584712.1"/>
    <property type="molecule type" value="Genomic_DNA"/>
</dbReference>
<dbReference type="InterPro" id="IPR011078">
    <property type="entry name" value="PyrdxlP_homeostasis"/>
</dbReference>
<dbReference type="InterPro" id="IPR001608">
    <property type="entry name" value="Ala_racemase_N"/>
</dbReference>
<gene>
    <name evidence="3" type="ORF">UFOPK1755_00747</name>
    <name evidence="4" type="ORF">UFOPK2155_00684</name>
</gene>
<accession>A0A6J6K082</accession>
<dbReference type="EMBL" id="CAEZVX010000097">
    <property type="protein sequence ID" value="CAB4642692.1"/>
    <property type="molecule type" value="Genomic_DNA"/>
</dbReference>
<dbReference type="InterPro" id="IPR029066">
    <property type="entry name" value="PLP-binding_barrel"/>
</dbReference>
<dbReference type="PIRSF" id="PIRSF004848">
    <property type="entry name" value="YBL036c_PLPDEIII"/>
    <property type="match status" value="1"/>
</dbReference>
<dbReference type="PANTHER" id="PTHR10146">
    <property type="entry name" value="PROLINE SYNTHETASE CO-TRANSCRIBED BACTERIAL HOMOLOG PROTEIN"/>
    <property type="match status" value="1"/>
</dbReference>
<dbReference type="AlphaFoldDB" id="A0A6J6K082"/>
<dbReference type="GO" id="GO:0030170">
    <property type="term" value="F:pyridoxal phosphate binding"/>
    <property type="evidence" value="ECO:0007669"/>
    <property type="project" value="InterPro"/>
</dbReference>
<evidence type="ECO:0000313" key="3">
    <source>
        <dbReference type="EMBL" id="CAB4584712.1"/>
    </source>
</evidence>
<proteinExistence type="inferred from homology"/>
<feature type="domain" description="Alanine racemase N-terminal" evidence="2">
    <location>
        <begin position="14"/>
        <end position="228"/>
    </location>
</feature>
<dbReference type="Gene3D" id="3.20.20.10">
    <property type="entry name" value="Alanine racemase"/>
    <property type="match status" value="1"/>
</dbReference>
<name>A0A6J6K082_9ZZZZ</name>
<dbReference type="CDD" id="cd00635">
    <property type="entry name" value="PLPDE_III_YBL036c_like"/>
    <property type="match status" value="1"/>
</dbReference>
<evidence type="ECO:0000313" key="4">
    <source>
        <dbReference type="EMBL" id="CAB4642692.1"/>
    </source>
</evidence>